<comment type="caution">
    <text evidence="1">The sequence shown here is derived from an EMBL/GenBank/DDBJ whole genome shotgun (WGS) entry which is preliminary data.</text>
</comment>
<evidence type="ECO:0000313" key="2">
    <source>
        <dbReference type="Proteomes" id="UP001140949"/>
    </source>
</evidence>
<dbReference type="Proteomes" id="UP001140949">
    <property type="component" value="Unassembled WGS sequence"/>
</dbReference>
<accession>A0AAX6F8J9</accession>
<proteinExistence type="predicted"/>
<reference evidence="1" key="1">
    <citation type="journal article" date="2023" name="GigaByte">
        <title>Genome assembly of the bearded iris, Iris pallida Lam.</title>
        <authorList>
            <person name="Bruccoleri R.E."/>
            <person name="Oakeley E.J."/>
            <person name="Faust A.M.E."/>
            <person name="Altorfer M."/>
            <person name="Dessus-Babus S."/>
            <person name="Burckhardt D."/>
            <person name="Oertli M."/>
            <person name="Naumann U."/>
            <person name="Petersen F."/>
            <person name="Wong J."/>
        </authorList>
    </citation>
    <scope>NUCLEOTIDE SEQUENCE</scope>
    <source>
        <strain evidence="1">GSM-AAB239-AS_SAM_17_03QT</strain>
    </source>
</reference>
<evidence type="ECO:0000313" key="1">
    <source>
        <dbReference type="EMBL" id="KAJ6812787.1"/>
    </source>
</evidence>
<organism evidence="1 2">
    <name type="scientific">Iris pallida</name>
    <name type="common">Sweet iris</name>
    <dbReference type="NCBI Taxonomy" id="29817"/>
    <lineage>
        <taxon>Eukaryota</taxon>
        <taxon>Viridiplantae</taxon>
        <taxon>Streptophyta</taxon>
        <taxon>Embryophyta</taxon>
        <taxon>Tracheophyta</taxon>
        <taxon>Spermatophyta</taxon>
        <taxon>Magnoliopsida</taxon>
        <taxon>Liliopsida</taxon>
        <taxon>Asparagales</taxon>
        <taxon>Iridaceae</taxon>
        <taxon>Iridoideae</taxon>
        <taxon>Irideae</taxon>
        <taxon>Iris</taxon>
    </lineage>
</organism>
<dbReference type="AlphaFoldDB" id="A0AAX6F8J9"/>
<sequence length="60" mass="6790">MAKENPAEKLSRVGAWKRAHTKRKTGEVLPCATEKYAQIEAAEERQKYKQVLMVAMVSQA</sequence>
<name>A0AAX6F8J9_IRIPA</name>
<gene>
    <name evidence="1" type="ORF">M6B38_147060</name>
</gene>
<protein>
    <submittedName>
        <fullName evidence="1">Uncharacterized protein</fullName>
    </submittedName>
</protein>
<keyword evidence="2" id="KW-1185">Reference proteome</keyword>
<reference evidence="1" key="2">
    <citation type="submission" date="2023-04" db="EMBL/GenBank/DDBJ databases">
        <authorList>
            <person name="Bruccoleri R.E."/>
            <person name="Oakeley E.J."/>
            <person name="Faust A.-M."/>
            <person name="Dessus-Babus S."/>
            <person name="Altorfer M."/>
            <person name="Burckhardt D."/>
            <person name="Oertli M."/>
            <person name="Naumann U."/>
            <person name="Petersen F."/>
            <person name="Wong J."/>
        </authorList>
    </citation>
    <scope>NUCLEOTIDE SEQUENCE</scope>
    <source>
        <strain evidence="1">GSM-AAB239-AS_SAM_17_03QT</strain>
        <tissue evidence="1">Leaf</tissue>
    </source>
</reference>
<dbReference type="EMBL" id="JANAVB010030818">
    <property type="protein sequence ID" value="KAJ6812787.1"/>
    <property type="molecule type" value="Genomic_DNA"/>
</dbReference>